<dbReference type="RefSeq" id="WP_407069199.1">
    <property type="nucleotide sequence ID" value="NZ_JBJJXE010000009.1"/>
</dbReference>
<dbReference type="SMART" id="SM01264">
    <property type="entry name" value="M16C_associated"/>
    <property type="match status" value="1"/>
</dbReference>
<sequence>MTVPNAFKLISKTKIEALDIDVLHYRHQDTGMIHYHLACDYDENALMIGFATQPMSSRGEAHVLEHVVLCGSEKYPVRDPFFSMIKRSLQTFMNAMTAADWTVYPFATQNVNDFFNLLSVYADACFFPNIHELDFAQEGIRIEMNDEGKPEYHGIVFNEMKGAMSGEIDQLYYALTPHVFPTTTYHYNSGGDPKHIIELTHEDLVKFHQVHYHPSNAIIMSFGNIKAEDIQAHLCEHVLSRFDDIERPKMGKKFTSVTERRLTKPVQVFDTYAADDDKKQMTHHVLSWLLPTINDPRQRLALRLVEGVLIEHSGSPLRAYLESYVHATAPSPLLGLDDSHYEMVFYAGVRGSDVEYADDIEKGILDLLEQVVQQGVDADMIETVLHQIELDQRHIGGDGMPYGLTLILEAFSTVIHGGNPLDVWQIDGHLAWLRQQAKNPDFIPSLIKEHLLDNPHRVRLTLSPDKQKAQRLLADEQVALDELSKTMTDHDRMTIEQKSQQLRQRQAMIDDVDVLPKVGLDDIPNDISFIDANKKAIVLDGKTRTLYEYHAGTNGLYYYQVVMDLGERADEILNDPLLPIYLALLSEVGTTKHDARAFQAVQAACSSGVTARISQRTDTVNKDKMSSYFVVATRALNRKLEAIELVNQVLDESIFSEVDRIRELLQQKQGSWQSRLAGSGHAYAMQTASQNFSRLAKIEYAFSGLPALSALKAFMAQEGEGKWAVLSERLAALHDRIVSLPKDVIVVCEPEMADVLTSTISRTLHTQPRSQRVSRDLLVFDDLSQIVNGNNSQDIAWLISTNVYHNAAAYAATTAGDEDAPALMVLAPFLRNGYLHAAIREKGGAYGGGASFDGNAAAFKFYSYRDPNCQETFAHFLASIDWLIDHEHDESQLQEAIMGIIAGMDKPGSPAGEAVKSCFAQLHGRDRVYQQALRAKILAVTIDDLKRVACRYLKDKPHTKATLAPLEKEQVVEQLGFLVKKLTD</sequence>
<accession>A0ABW8U6Y7</accession>
<gene>
    <name evidence="2" type="ORF">ACJHVH_06395</name>
</gene>
<evidence type="ECO:0000313" key="3">
    <source>
        <dbReference type="Proteomes" id="UP001624684"/>
    </source>
</evidence>
<dbReference type="Pfam" id="PF08367">
    <property type="entry name" value="M16C_assoc"/>
    <property type="match status" value="1"/>
</dbReference>
<dbReference type="Gene3D" id="3.30.830.10">
    <property type="entry name" value="Metalloenzyme, LuxS/M16 peptidase-like"/>
    <property type="match status" value="4"/>
</dbReference>
<dbReference type="InterPro" id="IPR007863">
    <property type="entry name" value="Peptidase_M16_C"/>
</dbReference>
<dbReference type="InterPro" id="IPR013578">
    <property type="entry name" value="Peptidase_M16C_assoc"/>
</dbReference>
<dbReference type="Pfam" id="PF22516">
    <property type="entry name" value="PreP_C"/>
    <property type="match status" value="1"/>
</dbReference>
<feature type="domain" description="Peptidase M16C associated" evidence="1">
    <location>
        <begin position="462"/>
        <end position="714"/>
    </location>
</feature>
<protein>
    <submittedName>
        <fullName evidence="2">Insulinase family protein</fullName>
    </submittedName>
</protein>
<reference evidence="2 3" key="1">
    <citation type="submission" date="2024-11" db="EMBL/GenBank/DDBJ databases">
        <title>First Report of Moraxella oculi in Brazil in an Infectious Bovine Keratoconjunctivitis Outbreak.</title>
        <authorList>
            <person name="Carvalho C.V."/>
            <person name="Domingues R."/>
            <person name="Coutinho C."/>
            <person name="Honorio N.T.B.S."/>
            <person name="Faza D.R.L.R."/>
            <person name="Carvalho W.A."/>
            <person name="Machado A.B.F."/>
            <person name="Martins M.F."/>
            <person name="Gaspar E.B."/>
        </authorList>
    </citation>
    <scope>NUCLEOTIDE SEQUENCE [LARGE SCALE GENOMIC DNA]</scope>
    <source>
        <strain evidence="2 3">2117LE</strain>
    </source>
</reference>
<comment type="caution">
    <text evidence="2">The sequence shown here is derived from an EMBL/GenBank/DDBJ whole genome shotgun (WGS) entry which is preliminary data.</text>
</comment>
<evidence type="ECO:0000313" key="2">
    <source>
        <dbReference type="EMBL" id="MFL1732625.1"/>
    </source>
</evidence>
<dbReference type="SUPFAM" id="SSF63411">
    <property type="entry name" value="LuxS/MPP-like metallohydrolase"/>
    <property type="match status" value="4"/>
</dbReference>
<organism evidence="2 3">
    <name type="scientific">Moraxella oculi</name>
    <dbReference type="NCBI Taxonomy" id="2940516"/>
    <lineage>
        <taxon>Bacteria</taxon>
        <taxon>Pseudomonadati</taxon>
        <taxon>Pseudomonadota</taxon>
        <taxon>Gammaproteobacteria</taxon>
        <taxon>Moraxellales</taxon>
        <taxon>Moraxellaceae</taxon>
        <taxon>Moraxella</taxon>
    </lineage>
</organism>
<dbReference type="InterPro" id="IPR011249">
    <property type="entry name" value="Metalloenz_LuxS/M16"/>
</dbReference>
<evidence type="ECO:0000259" key="1">
    <source>
        <dbReference type="SMART" id="SM01264"/>
    </source>
</evidence>
<dbReference type="InterPro" id="IPR055130">
    <property type="entry name" value="PreP_C"/>
</dbReference>
<dbReference type="PANTHER" id="PTHR43016:SF13">
    <property type="entry name" value="PRESEQUENCE PROTEASE, MITOCHONDRIAL"/>
    <property type="match status" value="1"/>
</dbReference>
<name>A0ABW8U6Y7_9GAMM</name>
<dbReference type="EMBL" id="JBJJXE010000009">
    <property type="protein sequence ID" value="MFL1732625.1"/>
    <property type="molecule type" value="Genomic_DNA"/>
</dbReference>
<dbReference type="Pfam" id="PF05193">
    <property type="entry name" value="Peptidase_M16_C"/>
    <property type="match status" value="1"/>
</dbReference>
<proteinExistence type="predicted"/>
<dbReference type="PANTHER" id="PTHR43016">
    <property type="entry name" value="PRESEQUENCE PROTEASE"/>
    <property type="match status" value="1"/>
</dbReference>
<dbReference type="Proteomes" id="UP001624684">
    <property type="component" value="Unassembled WGS sequence"/>
</dbReference>
<keyword evidence="3" id="KW-1185">Reference proteome</keyword>